<gene>
    <name evidence="1" type="ORF">GWI72_16425</name>
</gene>
<organism evidence="1 2">
    <name type="scientific">Pannonibacter tanglangensis</name>
    <dbReference type="NCBI Taxonomy" id="2750084"/>
    <lineage>
        <taxon>Bacteria</taxon>
        <taxon>Pseudomonadati</taxon>
        <taxon>Pseudomonadota</taxon>
        <taxon>Alphaproteobacteria</taxon>
        <taxon>Hyphomicrobiales</taxon>
        <taxon>Stappiaceae</taxon>
        <taxon>Pannonibacter</taxon>
    </lineage>
</organism>
<dbReference type="EMBL" id="JAABLQ010000002">
    <property type="protein sequence ID" value="NBN79864.1"/>
    <property type="molecule type" value="Genomic_DNA"/>
</dbReference>
<name>A0A7X5F5G0_9HYPH</name>
<dbReference type="RefSeq" id="WP_161677156.1">
    <property type="nucleotide sequence ID" value="NZ_JAABLP010000004.1"/>
</dbReference>
<sequence length="69" mass="7722">MKIIDPDHPFYRPLWRRLAIVGVTLAWAGVEAWTGATGWALFFVAIAAYAAWMLLVSYRPKPDDAGDKS</sequence>
<accession>A0A7X5F5G0</accession>
<keyword evidence="2" id="KW-1185">Reference proteome</keyword>
<evidence type="ECO:0000313" key="1">
    <source>
        <dbReference type="EMBL" id="NBN79864.1"/>
    </source>
</evidence>
<evidence type="ECO:0000313" key="2">
    <source>
        <dbReference type="Proteomes" id="UP000586722"/>
    </source>
</evidence>
<dbReference type="AlphaFoldDB" id="A0A7X5F5G0"/>
<dbReference type="Proteomes" id="UP000586722">
    <property type="component" value="Unassembled WGS sequence"/>
</dbReference>
<reference evidence="2" key="1">
    <citation type="submission" date="2020-01" db="EMBL/GenBank/DDBJ databases">
        <authorList>
            <person name="Fang Y."/>
            <person name="Sun R."/>
            <person name="Nie L."/>
            <person name="He J."/>
            <person name="Hao L."/>
            <person name="Wang L."/>
            <person name="Su S."/>
            <person name="Lv E."/>
            <person name="Zhang Z."/>
            <person name="Xie R."/>
            <person name="Liu H."/>
        </authorList>
    </citation>
    <scope>NUCLEOTIDE SEQUENCE [LARGE SCALE GENOMIC DNA]</scope>
    <source>
        <strain evidence="2">XCT-53</strain>
    </source>
</reference>
<protein>
    <submittedName>
        <fullName evidence="1">Uncharacterized protein</fullName>
    </submittedName>
</protein>
<comment type="caution">
    <text evidence="1">The sequence shown here is derived from an EMBL/GenBank/DDBJ whole genome shotgun (WGS) entry which is preliminary data.</text>
</comment>
<proteinExistence type="predicted"/>